<evidence type="ECO:0000256" key="6">
    <source>
        <dbReference type="ARBA" id="ARBA00023211"/>
    </source>
</evidence>
<reference evidence="9 10" key="1">
    <citation type="submission" date="2020-06" db="EMBL/GenBank/DDBJ databases">
        <authorList>
            <person name="Li R."/>
            <person name="Bekaert M."/>
        </authorList>
    </citation>
    <scope>NUCLEOTIDE SEQUENCE [LARGE SCALE GENOMIC DNA]</scope>
    <source>
        <strain evidence="10">wild</strain>
    </source>
</reference>
<gene>
    <name evidence="9" type="ORF">MCOR_21885</name>
</gene>
<keyword evidence="4 9" id="KW-0378">Hydrolase</keyword>
<dbReference type="Pfam" id="PF00293">
    <property type="entry name" value="NUDIX"/>
    <property type="match status" value="1"/>
</dbReference>
<dbReference type="PANTHER" id="PTHR12992">
    <property type="entry name" value="NUDIX HYDROLASE"/>
    <property type="match status" value="1"/>
</dbReference>
<dbReference type="InterPro" id="IPR015797">
    <property type="entry name" value="NUDIX_hydrolase-like_dom_sf"/>
</dbReference>
<dbReference type="PANTHER" id="PTHR12992:SF11">
    <property type="entry name" value="MITOCHONDRIAL COENZYME A DIPHOSPHATASE NUDT8"/>
    <property type="match status" value="1"/>
</dbReference>
<keyword evidence="10" id="KW-1185">Reference proteome</keyword>
<feature type="transmembrane region" description="Helical" evidence="7">
    <location>
        <begin position="234"/>
        <end position="254"/>
    </location>
</feature>
<evidence type="ECO:0000256" key="5">
    <source>
        <dbReference type="ARBA" id="ARBA00022842"/>
    </source>
</evidence>
<dbReference type="InterPro" id="IPR045121">
    <property type="entry name" value="CoAse"/>
</dbReference>
<accession>A0A6J8BUR3</accession>
<evidence type="ECO:0000256" key="2">
    <source>
        <dbReference type="ARBA" id="ARBA00001946"/>
    </source>
</evidence>
<organism evidence="9 10">
    <name type="scientific">Mytilus coruscus</name>
    <name type="common">Sea mussel</name>
    <dbReference type="NCBI Taxonomy" id="42192"/>
    <lineage>
        <taxon>Eukaryota</taxon>
        <taxon>Metazoa</taxon>
        <taxon>Spiralia</taxon>
        <taxon>Lophotrochozoa</taxon>
        <taxon>Mollusca</taxon>
        <taxon>Bivalvia</taxon>
        <taxon>Autobranchia</taxon>
        <taxon>Pteriomorphia</taxon>
        <taxon>Mytilida</taxon>
        <taxon>Mytiloidea</taxon>
        <taxon>Mytilidae</taxon>
        <taxon>Mytilinae</taxon>
        <taxon>Mytilus</taxon>
    </lineage>
</organism>
<evidence type="ECO:0000313" key="9">
    <source>
        <dbReference type="EMBL" id="CAC5386449.1"/>
    </source>
</evidence>
<keyword evidence="7" id="KW-0812">Transmembrane</keyword>
<dbReference type="CDD" id="cd03426">
    <property type="entry name" value="NUDIX_CoAse_Nudt7"/>
    <property type="match status" value="1"/>
</dbReference>
<dbReference type="OrthoDB" id="10262892at2759"/>
<keyword evidence="5" id="KW-0460">Magnesium</keyword>
<proteinExistence type="predicted"/>
<dbReference type="SUPFAM" id="SSF55811">
    <property type="entry name" value="Nudix"/>
    <property type="match status" value="1"/>
</dbReference>
<evidence type="ECO:0000256" key="3">
    <source>
        <dbReference type="ARBA" id="ARBA00022723"/>
    </source>
</evidence>
<sequence length="261" mass="29483">MIDISLKELKSFWRSEMRLLTHKWKCALCQCTSLISENLAGRHISSSANVSLKNVFSDDNKTAVQKKLSTYTNKIPGRFKKEGARNASVLIPLCTVNKEPSLLFMVRPMTLAQHRGEVCFPGGKEDDGDRDVIHTALRETHEEIGLQEDDVDIWGQMTPIPSNRDGSLNVVPIIGYCGEIDLNSLYLNKDEAASVFTRSIDSLCTNVHSTQFRRDIKSVEGYTLPVYTGGQHRIWGLTAIFVHQLLGLIVPELYHFKLRHR</sequence>
<evidence type="ECO:0000256" key="7">
    <source>
        <dbReference type="SAM" id="Phobius"/>
    </source>
</evidence>
<dbReference type="InterPro" id="IPR000086">
    <property type="entry name" value="NUDIX_hydrolase_dom"/>
</dbReference>
<comment type="cofactor">
    <cofactor evidence="2">
        <name>Mg(2+)</name>
        <dbReference type="ChEBI" id="CHEBI:18420"/>
    </cofactor>
</comment>
<comment type="cofactor">
    <cofactor evidence="1">
        <name>Mn(2+)</name>
        <dbReference type="ChEBI" id="CHEBI:29035"/>
    </cofactor>
</comment>
<keyword evidence="6" id="KW-0464">Manganese</keyword>
<evidence type="ECO:0000313" key="10">
    <source>
        <dbReference type="Proteomes" id="UP000507470"/>
    </source>
</evidence>
<dbReference type="GO" id="GO:0010945">
    <property type="term" value="F:coenzyme A diphosphatase activity"/>
    <property type="evidence" value="ECO:0007669"/>
    <property type="project" value="InterPro"/>
</dbReference>
<name>A0A6J8BUR3_MYTCO</name>
<dbReference type="PROSITE" id="PS51462">
    <property type="entry name" value="NUDIX"/>
    <property type="match status" value="1"/>
</dbReference>
<keyword evidence="3" id="KW-0479">Metal-binding</keyword>
<keyword evidence="7" id="KW-1133">Transmembrane helix</keyword>
<dbReference type="AlphaFoldDB" id="A0A6J8BUR3"/>
<keyword evidence="7" id="KW-0472">Membrane</keyword>
<dbReference type="EC" id="3.6.1.-" evidence="9"/>
<dbReference type="Proteomes" id="UP000507470">
    <property type="component" value="Unassembled WGS sequence"/>
</dbReference>
<dbReference type="EMBL" id="CACVKT020003882">
    <property type="protein sequence ID" value="CAC5386449.1"/>
    <property type="molecule type" value="Genomic_DNA"/>
</dbReference>
<dbReference type="GO" id="GO:0046872">
    <property type="term" value="F:metal ion binding"/>
    <property type="evidence" value="ECO:0007669"/>
    <property type="project" value="UniProtKB-KW"/>
</dbReference>
<evidence type="ECO:0000256" key="1">
    <source>
        <dbReference type="ARBA" id="ARBA00001936"/>
    </source>
</evidence>
<protein>
    <submittedName>
        <fullName evidence="9">NUDT8</fullName>
        <ecNumber evidence="9">3.6.1.-</ecNumber>
    </submittedName>
</protein>
<feature type="domain" description="Nudix hydrolase" evidence="8">
    <location>
        <begin position="84"/>
        <end position="220"/>
    </location>
</feature>
<evidence type="ECO:0000256" key="4">
    <source>
        <dbReference type="ARBA" id="ARBA00022801"/>
    </source>
</evidence>
<dbReference type="Gene3D" id="3.90.79.10">
    <property type="entry name" value="Nucleoside Triphosphate Pyrophosphohydrolase"/>
    <property type="match status" value="1"/>
</dbReference>
<evidence type="ECO:0000259" key="8">
    <source>
        <dbReference type="PROSITE" id="PS51462"/>
    </source>
</evidence>